<accession>A0A7W7K8A7</accession>
<name>A0A7W7K8A7_9SPHN</name>
<gene>
    <name evidence="1" type="ORF">HNO88_001370</name>
</gene>
<comment type="caution">
    <text evidence="1">The sequence shown here is derived from an EMBL/GenBank/DDBJ whole genome shotgun (WGS) entry which is preliminary data.</text>
</comment>
<dbReference type="AlphaFoldDB" id="A0A7W7K8A7"/>
<proteinExistence type="predicted"/>
<organism evidence="1 2">
    <name type="scientific">Novosphingobium chloroacetimidivorans</name>
    <dbReference type="NCBI Taxonomy" id="1428314"/>
    <lineage>
        <taxon>Bacteria</taxon>
        <taxon>Pseudomonadati</taxon>
        <taxon>Pseudomonadota</taxon>
        <taxon>Alphaproteobacteria</taxon>
        <taxon>Sphingomonadales</taxon>
        <taxon>Sphingomonadaceae</taxon>
        <taxon>Novosphingobium</taxon>
    </lineage>
</organism>
<reference evidence="1 2" key="1">
    <citation type="submission" date="2020-08" db="EMBL/GenBank/DDBJ databases">
        <title>Functional genomics of gut bacteria from endangered species of beetles.</title>
        <authorList>
            <person name="Carlos-Shanley C."/>
        </authorList>
    </citation>
    <scope>NUCLEOTIDE SEQUENCE [LARGE SCALE GENOMIC DNA]</scope>
    <source>
        <strain evidence="1 2">S00245</strain>
    </source>
</reference>
<keyword evidence="2" id="KW-1185">Reference proteome</keyword>
<dbReference type="Pfam" id="PF12096">
    <property type="entry name" value="DUF3572"/>
    <property type="match status" value="1"/>
</dbReference>
<evidence type="ECO:0000313" key="2">
    <source>
        <dbReference type="Proteomes" id="UP000555448"/>
    </source>
</evidence>
<dbReference type="RefSeq" id="WP_184243364.1">
    <property type="nucleotide sequence ID" value="NZ_JACHLR010000004.1"/>
</dbReference>
<protein>
    <recommendedName>
        <fullName evidence="3">DUF3572 family protein</fullName>
    </recommendedName>
</protein>
<dbReference type="Proteomes" id="UP000555448">
    <property type="component" value="Unassembled WGS sequence"/>
</dbReference>
<evidence type="ECO:0008006" key="3">
    <source>
        <dbReference type="Google" id="ProtNLM"/>
    </source>
</evidence>
<sequence length="115" mass="12526">MRFAIRSCDHHLVVAVLYGTQARLTILKQPAPQSDPQTLALNALGWIIVDEERAERFLSLTGLTPDELRASLGYPSTLTAVLDYLCGHEPDLLAAADALGCRPQDMVAARERLAA</sequence>
<evidence type="ECO:0000313" key="1">
    <source>
        <dbReference type="EMBL" id="MBB4858056.1"/>
    </source>
</evidence>
<dbReference type="EMBL" id="JACHLR010000004">
    <property type="protein sequence ID" value="MBB4858056.1"/>
    <property type="molecule type" value="Genomic_DNA"/>
</dbReference>
<dbReference type="InterPro" id="IPR021955">
    <property type="entry name" value="DUF3572"/>
</dbReference>